<keyword evidence="3 8" id="KW-0808">Transferase</keyword>
<comment type="similarity">
    <text evidence="8 9">Belongs to the class I-like SAM-binding methyltransferase superfamily. Trm1 family.</text>
</comment>
<dbReference type="Pfam" id="PF02005">
    <property type="entry name" value="TRM"/>
    <property type="match status" value="1"/>
</dbReference>
<dbReference type="InterPro" id="IPR029063">
    <property type="entry name" value="SAM-dependent_MTases_sf"/>
</dbReference>
<dbReference type="InterPro" id="IPR002905">
    <property type="entry name" value="Trm1"/>
</dbReference>
<evidence type="ECO:0000256" key="2">
    <source>
        <dbReference type="ARBA" id="ARBA00022603"/>
    </source>
</evidence>
<comment type="function">
    <text evidence="8">Dimethylates a single guanine residue at position 26 of a number of tRNAs using S-adenosyl-L-methionine as donor of the methyl groups.</text>
</comment>
<reference evidence="11 12" key="1">
    <citation type="journal article" date="2019" name="Int. J. Syst. Evol. Microbiol.">
        <title>The Global Catalogue of Microorganisms (GCM) 10K type strain sequencing project: providing services to taxonomists for standard genome sequencing and annotation.</title>
        <authorList>
            <consortium name="The Broad Institute Genomics Platform"/>
            <consortium name="The Broad Institute Genome Sequencing Center for Infectious Disease"/>
            <person name="Wu L."/>
            <person name="Ma J."/>
        </authorList>
    </citation>
    <scope>NUCLEOTIDE SEQUENCE [LARGE SCALE GENOMIC DNA]</scope>
    <source>
        <strain evidence="11 12">DT85</strain>
    </source>
</reference>
<keyword evidence="5 8" id="KW-0819">tRNA processing</keyword>
<evidence type="ECO:0000256" key="1">
    <source>
        <dbReference type="ARBA" id="ARBA00022555"/>
    </source>
</evidence>
<feature type="binding site" evidence="8">
    <location>
        <position position="246"/>
    </location>
    <ligand>
        <name>Zn(2+)</name>
        <dbReference type="ChEBI" id="CHEBI:29105"/>
    </ligand>
</feature>
<dbReference type="GO" id="GO:0160104">
    <property type="term" value="F:tRNA (guanine(26)-N2)-dimethyltransferase activity"/>
    <property type="evidence" value="ECO:0007669"/>
    <property type="project" value="UniProtKB-UniRule"/>
</dbReference>
<evidence type="ECO:0000256" key="5">
    <source>
        <dbReference type="ARBA" id="ARBA00022694"/>
    </source>
</evidence>
<dbReference type="InterPro" id="IPR042296">
    <property type="entry name" value="tRNA_met_Trm1_C"/>
</dbReference>
<evidence type="ECO:0000256" key="9">
    <source>
        <dbReference type="PROSITE-ProRule" id="PRU00958"/>
    </source>
</evidence>
<keyword evidence="4 8" id="KW-0949">S-adenosyl-L-methionine</keyword>
<keyword evidence="8" id="KW-0479">Metal-binding</keyword>
<feature type="binding site" evidence="8">
    <location>
        <position position="243"/>
    </location>
    <ligand>
        <name>Zn(2+)</name>
        <dbReference type="ChEBI" id="CHEBI:29105"/>
    </ligand>
</feature>
<dbReference type="GO" id="GO:0000049">
    <property type="term" value="F:tRNA binding"/>
    <property type="evidence" value="ECO:0007669"/>
    <property type="project" value="UniProtKB-UniRule"/>
</dbReference>
<dbReference type="Gene3D" id="3.30.56.70">
    <property type="entry name" value="N2,N2-dimethylguanosine tRNA methyltransferase, C-terminal domain"/>
    <property type="match status" value="1"/>
</dbReference>
<organism evidence="11 12">
    <name type="scientific">Halosegnis marinus</name>
    <dbReference type="NCBI Taxonomy" id="3034023"/>
    <lineage>
        <taxon>Archaea</taxon>
        <taxon>Methanobacteriati</taxon>
        <taxon>Methanobacteriota</taxon>
        <taxon>Stenosarchaea group</taxon>
        <taxon>Halobacteria</taxon>
        <taxon>Halobacteriales</taxon>
        <taxon>Natronomonadaceae</taxon>
        <taxon>Halosegnis</taxon>
    </lineage>
</organism>
<evidence type="ECO:0000256" key="4">
    <source>
        <dbReference type="ARBA" id="ARBA00022691"/>
    </source>
</evidence>
<keyword evidence="1 8" id="KW-0820">tRNA-binding</keyword>
<evidence type="ECO:0000313" key="12">
    <source>
        <dbReference type="Proteomes" id="UP001596398"/>
    </source>
</evidence>
<feature type="region of interest" description="Disordered" evidence="10">
    <location>
        <begin position="1"/>
        <end position="24"/>
    </location>
</feature>
<dbReference type="PANTHER" id="PTHR10631:SF3">
    <property type="entry name" value="TRNA (GUANINE(26)-N(2))-DIMETHYLTRANSFERASE"/>
    <property type="match status" value="1"/>
</dbReference>
<evidence type="ECO:0000256" key="6">
    <source>
        <dbReference type="ARBA" id="ARBA00022884"/>
    </source>
</evidence>
<feature type="binding site" evidence="8">
    <location>
        <position position="88"/>
    </location>
    <ligand>
        <name>S-adenosyl-L-methionine</name>
        <dbReference type="ChEBI" id="CHEBI:59789"/>
    </ligand>
</feature>
<feature type="binding site" evidence="8">
    <location>
        <position position="37"/>
    </location>
    <ligand>
        <name>S-adenosyl-L-methionine</name>
        <dbReference type="ChEBI" id="CHEBI:59789"/>
    </ligand>
</feature>
<dbReference type="EMBL" id="JBHTAP010000001">
    <property type="protein sequence ID" value="MFC7235382.1"/>
    <property type="molecule type" value="Genomic_DNA"/>
</dbReference>
<gene>
    <name evidence="8" type="primary">trm1</name>
    <name evidence="11" type="ORF">ACFQJ4_08665</name>
</gene>
<proteinExistence type="inferred from homology"/>
<keyword evidence="12" id="KW-1185">Reference proteome</keyword>
<keyword evidence="8" id="KW-0862">Zinc</keyword>
<dbReference type="GO" id="GO:0046872">
    <property type="term" value="F:metal ion binding"/>
    <property type="evidence" value="ECO:0007669"/>
    <property type="project" value="UniProtKB-KW"/>
</dbReference>
<comment type="caution">
    <text evidence="11">The sequence shown here is derived from an EMBL/GenBank/DDBJ whole genome shotgun (WGS) entry which is preliminary data.</text>
</comment>
<name>A0ABD5ZP87_9EURY</name>
<evidence type="ECO:0000313" key="11">
    <source>
        <dbReference type="EMBL" id="MFC7235382.1"/>
    </source>
</evidence>
<evidence type="ECO:0000256" key="3">
    <source>
        <dbReference type="ARBA" id="ARBA00022679"/>
    </source>
</evidence>
<keyword evidence="6 8" id="KW-0694">RNA-binding</keyword>
<evidence type="ECO:0000256" key="10">
    <source>
        <dbReference type="SAM" id="MobiDB-lite"/>
    </source>
</evidence>
<dbReference type="HAMAP" id="MF_00290">
    <property type="entry name" value="tRNA_dimethyltr_TRM1"/>
    <property type="match status" value="1"/>
</dbReference>
<dbReference type="InterPro" id="IPR022923">
    <property type="entry name" value="TRM1_arc_bac"/>
</dbReference>
<comment type="catalytic activity">
    <reaction evidence="8">
        <text>guanosine(26) in tRNA + 2 S-adenosyl-L-methionine = N(2)-dimethylguanosine(26) in tRNA + 2 S-adenosyl-L-homocysteine + 2 H(+)</text>
        <dbReference type="Rhea" id="RHEA:43140"/>
        <dbReference type="Rhea" id="RHEA-COMP:10359"/>
        <dbReference type="Rhea" id="RHEA-COMP:10360"/>
        <dbReference type="ChEBI" id="CHEBI:15378"/>
        <dbReference type="ChEBI" id="CHEBI:57856"/>
        <dbReference type="ChEBI" id="CHEBI:59789"/>
        <dbReference type="ChEBI" id="CHEBI:74269"/>
        <dbReference type="ChEBI" id="CHEBI:74513"/>
        <dbReference type="EC" id="2.1.1.216"/>
    </reaction>
</comment>
<protein>
    <recommendedName>
        <fullName evidence="7 8">tRNA (guanine(26)-N(2))-dimethyltransferase</fullName>
        <ecNumber evidence="7 8">2.1.1.216</ecNumber>
    </recommendedName>
    <alternativeName>
        <fullName evidence="8">tRNA 2,2-dimethylguanosine-26 methyltransferase</fullName>
    </alternativeName>
    <alternativeName>
        <fullName evidence="8">tRNA(guanine-26,N(2)-N(2)) methyltransferase</fullName>
    </alternativeName>
    <alternativeName>
        <fullName evidence="8">tRNA(m(2,2)G26)dimethyltransferase</fullName>
    </alternativeName>
</protein>
<sequence length="375" mass="40156">MDVTEGGVTMTVPETRHGASEGAGDGVFFNPAQELNRDLTVAVLDAWAEAGYGDSGGDGPGTYLDAMCASGVRGVRAANAGWDATCTDIDSDAVDLAAENLDRNGLAGECVRANANAHLHTNYYDVVDLDPFGTAVPFLDAAFNGARELVCVTATDTAPLCGAHFESGVRKYGAVPRNTEFHAEMGVRVLLSACLRTAARYDVAATPVFTHATSHYVRTYLALDSGATRANERIDELGHVDWCRDCYWRDHARGLIADPTDECPNCGTDTVTAGPLYLGATHDRDFVAAVAERVTDAMGEAKKARRLCERLGEERHDPTHYDQHELYGNWGEPAVGMDEFLAALRDAGHPASRSHYGGTTFKTPASVAEIRDAVL</sequence>
<accession>A0ABD5ZP87</accession>
<feature type="binding site" evidence="8">
    <location>
        <position position="115"/>
    </location>
    <ligand>
        <name>S-adenosyl-L-methionine</name>
        <dbReference type="ChEBI" id="CHEBI:59789"/>
    </ligand>
</feature>
<dbReference type="SUPFAM" id="SSF53335">
    <property type="entry name" value="S-adenosyl-L-methionine-dependent methyltransferases"/>
    <property type="match status" value="1"/>
</dbReference>
<keyword evidence="2 8" id="KW-0489">Methyltransferase</keyword>
<feature type="binding site" evidence="8">
    <location>
        <position position="266"/>
    </location>
    <ligand>
        <name>Zn(2+)</name>
        <dbReference type="ChEBI" id="CHEBI:29105"/>
    </ligand>
</feature>
<dbReference type="RefSeq" id="WP_276233510.1">
    <property type="nucleotide sequence ID" value="NZ_CP119802.1"/>
</dbReference>
<comment type="caution">
    <text evidence="8">Lacks conserved residue(s) required for the propagation of feature annotation.</text>
</comment>
<feature type="binding site" evidence="8">
    <location>
        <position position="263"/>
    </location>
    <ligand>
        <name>Zn(2+)</name>
        <dbReference type="ChEBI" id="CHEBI:29105"/>
    </ligand>
</feature>
<dbReference type="GeneID" id="79267075"/>
<dbReference type="Proteomes" id="UP001596398">
    <property type="component" value="Unassembled WGS sequence"/>
</dbReference>
<dbReference type="PANTHER" id="PTHR10631">
    <property type="entry name" value="N 2 ,N 2 -DIMETHYLGUANOSINE TRNA METHYLTRANSFERASE"/>
    <property type="match status" value="1"/>
</dbReference>
<dbReference type="EC" id="2.1.1.216" evidence="7 8"/>
<dbReference type="NCBIfam" id="NF003327">
    <property type="entry name" value="PRK04338.1-1"/>
    <property type="match status" value="1"/>
</dbReference>
<dbReference type="AlphaFoldDB" id="A0ABD5ZP87"/>
<dbReference type="Gene3D" id="3.40.50.150">
    <property type="entry name" value="Vaccinia Virus protein VP39"/>
    <property type="match status" value="1"/>
</dbReference>
<feature type="binding site" evidence="8">
    <location>
        <position position="73"/>
    </location>
    <ligand>
        <name>S-adenosyl-L-methionine</name>
        <dbReference type="ChEBI" id="CHEBI:59789"/>
    </ligand>
</feature>
<dbReference type="PROSITE" id="PS51626">
    <property type="entry name" value="SAM_MT_TRM1"/>
    <property type="match status" value="1"/>
</dbReference>
<evidence type="ECO:0000256" key="7">
    <source>
        <dbReference type="ARBA" id="ARBA00039099"/>
    </source>
</evidence>
<dbReference type="GO" id="GO:0030488">
    <property type="term" value="P:tRNA methylation"/>
    <property type="evidence" value="ECO:0007669"/>
    <property type="project" value="UniProtKB-UniRule"/>
</dbReference>
<evidence type="ECO:0000256" key="8">
    <source>
        <dbReference type="HAMAP-Rule" id="MF_00290"/>
    </source>
</evidence>